<evidence type="ECO:0000256" key="1">
    <source>
        <dbReference type="ARBA" id="ARBA00022801"/>
    </source>
</evidence>
<dbReference type="InterPro" id="IPR050272">
    <property type="entry name" value="Isochorismatase-like_hydrls"/>
</dbReference>
<dbReference type="PANTHER" id="PTHR43540:SF6">
    <property type="entry name" value="ISOCHORISMATASE-LIKE DOMAIN-CONTAINING PROTEIN"/>
    <property type="match status" value="1"/>
</dbReference>
<keyword evidence="4" id="KW-1185">Reference proteome</keyword>
<dbReference type="SUPFAM" id="SSF52499">
    <property type="entry name" value="Isochorismatase-like hydrolases"/>
    <property type="match status" value="1"/>
</dbReference>
<dbReference type="AlphaFoldDB" id="A0A5J5FUW8"/>
<dbReference type="PANTHER" id="PTHR43540">
    <property type="entry name" value="PEROXYUREIDOACRYLATE/UREIDOACRYLATE AMIDOHYDROLASE-RELATED"/>
    <property type="match status" value="1"/>
</dbReference>
<evidence type="ECO:0000259" key="2">
    <source>
        <dbReference type="Pfam" id="PF00857"/>
    </source>
</evidence>
<dbReference type="OrthoDB" id="9794942at2"/>
<proteinExistence type="predicted"/>
<accession>A0A5J5FUW8</accession>
<dbReference type="InterPro" id="IPR036380">
    <property type="entry name" value="Isochorismatase-like_sf"/>
</dbReference>
<dbReference type="GO" id="GO:0016787">
    <property type="term" value="F:hydrolase activity"/>
    <property type="evidence" value="ECO:0007669"/>
    <property type="project" value="UniProtKB-KW"/>
</dbReference>
<dbReference type="Proteomes" id="UP000335415">
    <property type="component" value="Unassembled WGS sequence"/>
</dbReference>
<dbReference type="Gene3D" id="3.40.50.850">
    <property type="entry name" value="Isochorismatase-like"/>
    <property type="match status" value="1"/>
</dbReference>
<dbReference type="EMBL" id="VYKJ01000011">
    <property type="protein sequence ID" value="KAA8997345.1"/>
    <property type="molecule type" value="Genomic_DNA"/>
</dbReference>
<keyword evidence="1" id="KW-0378">Hydrolase</keyword>
<name>A0A5J5FUW8_9GAMM</name>
<comment type="caution">
    <text evidence="3">The sequence shown here is derived from an EMBL/GenBank/DDBJ whole genome shotgun (WGS) entry which is preliminary data.</text>
</comment>
<dbReference type="InterPro" id="IPR000868">
    <property type="entry name" value="Isochorismatase-like_dom"/>
</dbReference>
<evidence type="ECO:0000313" key="3">
    <source>
        <dbReference type="EMBL" id="KAA8997345.1"/>
    </source>
</evidence>
<dbReference type="RefSeq" id="WP_150436568.1">
    <property type="nucleotide sequence ID" value="NZ_VYKJ01000011.1"/>
</dbReference>
<sequence>MSHSALLIIDVQHSFLHRPFWREDDVPAFQQALTRLINGCRQRGVALVDVFHVAAGPFALDSGYVTRLPFLTHRSDVVVHKRVHNALTDSGLEQWLRAKDIDHLIIAGMRTEQCCETTARVASDLGYRVTFVTEATLTFPMTYQNITLTPEQLKHRTETVLVDRFATLASVDECLAQCDSAPRRQTPSPARFVGQPWLPRPIDAAGVTSLNDWRLKRYTIRYRRAAQAVDFSAAWTMAAAILPTPAQTGARPGVGWVIEHQGKNADYLVLGWWDNANELRTRVWVTDHGQWRAARDESFCVWDLQVIAFERDAFVSHMLQNTPDPERYLARQLTICAD</sequence>
<protein>
    <submittedName>
        <fullName evidence="3">Isochorismatase family protein</fullName>
    </submittedName>
</protein>
<feature type="domain" description="Isochorismatase-like" evidence="2">
    <location>
        <begin position="4"/>
        <end position="146"/>
    </location>
</feature>
<dbReference type="Pfam" id="PF00857">
    <property type="entry name" value="Isochorismatase"/>
    <property type="match status" value="1"/>
</dbReference>
<gene>
    <name evidence="3" type="ORF">FJU30_19100</name>
</gene>
<reference evidence="3 4" key="1">
    <citation type="submission" date="2019-09" db="EMBL/GenBank/DDBJ databases">
        <authorList>
            <person name="Li Y."/>
        </authorList>
    </citation>
    <scope>NUCLEOTIDE SEQUENCE [LARGE SCALE GENOMIC DNA]</scope>
    <source>
        <strain evidence="3 4">L3-3HA</strain>
    </source>
</reference>
<organism evidence="3 4">
    <name type="scientific">Affinibrenneria salicis</name>
    <dbReference type="NCBI Taxonomy" id="2590031"/>
    <lineage>
        <taxon>Bacteria</taxon>
        <taxon>Pseudomonadati</taxon>
        <taxon>Pseudomonadota</taxon>
        <taxon>Gammaproteobacteria</taxon>
        <taxon>Enterobacterales</taxon>
        <taxon>Pectobacteriaceae</taxon>
        <taxon>Affinibrenneria</taxon>
    </lineage>
</organism>
<evidence type="ECO:0000313" key="4">
    <source>
        <dbReference type="Proteomes" id="UP000335415"/>
    </source>
</evidence>